<evidence type="ECO:0000256" key="3">
    <source>
        <dbReference type="ARBA" id="ARBA00022692"/>
    </source>
</evidence>
<evidence type="ECO:0000256" key="5">
    <source>
        <dbReference type="ARBA" id="ARBA00022989"/>
    </source>
</evidence>
<evidence type="ECO:0000256" key="7">
    <source>
        <dbReference type="SAM" id="Phobius"/>
    </source>
</evidence>
<feature type="transmembrane region" description="Helical" evidence="7">
    <location>
        <begin position="256"/>
        <end position="275"/>
    </location>
</feature>
<evidence type="ECO:0000256" key="1">
    <source>
        <dbReference type="ARBA" id="ARBA00004141"/>
    </source>
</evidence>
<dbReference type="Pfam" id="PF01694">
    <property type="entry name" value="Rhomboid"/>
    <property type="match status" value="1"/>
</dbReference>
<evidence type="ECO:0000259" key="8">
    <source>
        <dbReference type="Pfam" id="PF01694"/>
    </source>
</evidence>
<feature type="domain" description="Peptidase S54 rhomboid" evidence="8">
    <location>
        <begin position="158"/>
        <end position="309"/>
    </location>
</feature>
<feature type="transmembrane region" description="Helical" evidence="7">
    <location>
        <begin position="165"/>
        <end position="185"/>
    </location>
</feature>
<accession>A0A5B8N074</accession>
<keyword evidence="5 7" id="KW-1133">Transmembrane helix</keyword>
<dbReference type="Proteomes" id="UP000316726">
    <property type="component" value="Chromosome 16"/>
</dbReference>
<dbReference type="OrthoDB" id="512841at2759"/>
<gene>
    <name evidence="9" type="ORF">A3770_16p76780</name>
</gene>
<dbReference type="InterPro" id="IPR022764">
    <property type="entry name" value="Peptidase_S54_rhomboid_dom"/>
</dbReference>
<feature type="transmembrane region" description="Helical" evidence="7">
    <location>
        <begin position="287"/>
        <end position="306"/>
    </location>
</feature>
<evidence type="ECO:0000256" key="2">
    <source>
        <dbReference type="ARBA" id="ARBA00009045"/>
    </source>
</evidence>
<protein>
    <submittedName>
        <fullName evidence="9">Rhomboid domain-containing protein</fullName>
    </submittedName>
</protein>
<keyword evidence="10" id="KW-1185">Reference proteome</keyword>
<dbReference type="InterPro" id="IPR035952">
    <property type="entry name" value="Rhomboid-like_sf"/>
</dbReference>
<dbReference type="PANTHER" id="PTHR43731">
    <property type="entry name" value="RHOMBOID PROTEASE"/>
    <property type="match status" value="1"/>
</dbReference>
<evidence type="ECO:0000256" key="4">
    <source>
        <dbReference type="ARBA" id="ARBA00022801"/>
    </source>
</evidence>
<dbReference type="GO" id="GO:0004252">
    <property type="term" value="F:serine-type endopeptidase activity"/>
    <property type="evidence" value="ECO:0007669"/>
    <property type="project" value="InterPro"/>
</dbReference>
<feature type="transmembrane region" description="Helical" evidence="7">
    <location>
        <begin position="197"/>
        <end position="214"/>
    </location>
</feature>
<feature type="transmembrane region" description="Helical" evidence="7">
    <location>
        <begin position="234"/>
        <end position="251"/>
    </location>
</feature>
<dbReference type="AlphaFoldDB" id="A0A5B8N074"/>
<proteinExistence type="inferred from homology"/>
<keyword evidence="6 7" id="KW-0472">Membrane</keyword>
<evidence type="ECO:0000313" key="10">
    <source>
        <dbReference type="Proteomes" id="UP000316726"/>
    </source>
</evidence>
<evidence type="ECO:0000256" key="6">
    <source>
        <dbReference type="ARBA" id="ARBA00023136"/>
    </source>
</evidence>
<dbReference type="GO" id="GO:0016020">
    <property type="term" value="C:membrane"/>
    <property type="evidence" value="ECO:0007669"/>
    <property type="project" value="UniProtKB-SubCell"/>
</dbReference>
<organism evidence="9 10">
    <name type="scientific">Chloropicon primus</name>
    <dbReference type="NCBI Taxonomy" id="1764295"/>
    <lineage>
        <taxon>Eukaryota</taxon>
        <taxon>Viridiplantae</taxon>
        <taxon>Chlorophyta</taxon>
        <taxon>Chloropicophyceae</taxon>
        <taxon>Chloropicales</taxon>
        <taxon>Chloropicaceae</taxon>
        <taxon>Chloropicon</taxon>
    </lineage>
</organism>
<reference evidence="9 10" key="1">
    <citation type="submission" date="2018-07" db="EMBL/GenBank/DDBJ databases">
        <title>The complete nuclear genome of the prasinophyte Chloropicon primus (CCMP1205).</title>
        <authorList>
            <person name="Pombert J.-F."/>
            <person name="Otis C."/>
            <person name="Turmel M."/>
            <person name="Lemieux C."/>
        </authorList>
    </citation>
    <scope>NUCLEOTIDE SEQUENCE [LARGE SCALE GENOMIC DNA]</scope>
    <source>
        <strain evidence="9 10">CCMP1205</strain>
    </source>
</reference>
<feature type="transmembrane region" description="Helical" evidence="7">
    <location>
        <begin position="118"/>
        <end position="137"/>
    </location>
</feature>
<keyword evidence="4" id="KW-0378">Hydrolase</keyword>
<sequence length="312" mass="34538">MVAGVARAALTIGRILKIPKLVPIPRPGVQAKAPLDWTRLWRSEATRRGRPGVQAKAPHDWSGVLRREAFGRVPRLVAAGSGGKTGSAFQKVFRRQYHITNSRGGLNFNSRQFDNHETVLYGLMGLNAAVFASWHLFSSSFMLKHFACSTEALRNLRPWTLVTSMFSQFDFSHFAVNMLGLYFWGRDVGQLLGGKKLLGLYLAGGLAGAAVQLALDYSNQKEYRWGQPRERYCLGASAAVNSMVTLNILLFPKSTVLLYFFIPVPAALLGGLFLARDFSGLYDSNSGTSHAGHLGGAAVGFLYWLLRFRRFY</sequence>
<dbReference type="InterPro" id="IPR050925">
    <property type="entry name" value="Rhomboid_protease_S54"/>
</dbReference>
<dbReference type="Gene3D" id="1.20.1540.10">
    <property type="entry name" value="Rhomboid-like"/>
    <property type="match status" value="1"/>
</dbReference>
<dbReference type="SUPFAM" id="SSF144091">
    <property type="entry name" value="Rhomboid-like"/>
    <property type="match status" value="1"/>
</dbReference>
<name>A0A5B8N074_9CHLO</name>
<keyword evidence="3 7" id="KW-0812">Transmembrane</keyword>
<dbReference type="EMBL" id="CP031049">
    <property type="protein sequence ID" value="QDZ25160.1"/>
    <property type="molecule type" value="Genomic_DNA"/>
</dbReference>
<dbReference type="PANTHER" id="PTHR43731:SF14">
    <property type="entry name" value="PRESENILIN-ASSOCIATED RHOMBOID-LIKE PROTEIN, MITOCHONDRIAL"/>
    <property type="match status" value="1"/>
</dbReference>
<comment type="subcellular location">
    <subcellularLocation>
        <location evidence="1">Membrane</location>
        <topology evidence="1">Multi-pass membrane protein</topology>
    </subcellularLocation>
</comment>
<comment type="similarity">
    <text evidence="2">Belongs to the peptidase S54 family.</text>
</comment>
<evidence type="ECO:0000313" key="9">
    <source>
        <dbReference type="EMBL" id="QDZ25160.1"/>
    </source>
</evidence>
<dbReference type="STRING" id="1764295.A0A5B8N074"/>